<feature type="transmembrane region" description="Helical" evidence="1">
    <location>
        <begin position="93"/>
        <end position="111"/>
    </location>
</feature>
<evidence type="ECO:0000313" key="2">
    <source>
        <dbReference type="EMBL" id="QSO46375.1"/>
    </source>
</evidence>
<keyword evidence="1" id="KW-1133">Transmembrane helix</keyword>
<dbReference type="RefSeq" id="WP_206655744.1">
    <property type="nucleotide sequence ID" value="NZ_CP071182.1"/>
</dbReference>
<evidence type="ECO:0000313" key="3">
    <source>
        <dbReference type="Proteomes" id="UP000663505"/>
    </source>
</evidence>
<sequence>MYVLLYNRLTGWLWFAIGIWGVFSQNIGDYILVTRPETYVSIALGLLGMFGARVQLRNQVIICTSLTLLNLIILVLASSPVGKALVGPTPLEGVFRFLCTLWGVYCLYNEVRFWIVRQKQAA</sequence>
<accession>A0A9X7VWZ6</accession>
<feature type="transmembrane region" description="Helical" evidence="1">
    <location>
        <begin position="12"/>
        <end position="32"/>
    </location>
</feature>
<evidence type="ECO:0000256" key="1">
    <source>
        <dbReference type="SAM" id="Phobius"/>
    </source>
</evidence>
<protein>
    <submittedName>
        <fullName evidence="2">Uncharacterized protein</fullName>
    </submittedName>
</protein>
<reference evidence="2 3" key="1">
    <citation type="submission" date="2021-02" db="EMBL/GenBank/DDBJ databases">
        <title>Alicyclobacillus curvatus sp. nov. and Alicyclobacillus mengziensis sp. nov., two acidophilic bacteria isolated from acid mine drainage.</title>
        <authorList>
            <person name="Huang Y."/>
        </authorList>
    </citation>
    <scope>NUCLEOTIDE SEQUENCE [LARGE SCALE GENOMIC DNA]</scope>
    <source>
        <strain evidence="2 3">S30H14</strain>
    </source>
</reference>
<dbReference type="KEGG" id="afx:JZ786_18070"/>
<feature type="transmembrane region" description="Helical" evidence="1">
    <location>
        <begin position="61"/>
        <end position="81"/>
    </location>
</feature>
<gene>
    <name evidence="2" type="ORF">JZ786_18070</name>
</gene>
<dbReference type="Proteomes" id="UP000663505">
    <property type="component" value="Chromosome"/>
</dbReference>
<dbReference type="EMBL" id="CP071182">
    <property type="protein sequence ID" value="QSO46375.1"/>
    <property type="molecule type" value="Genomic_DNA"/>
</dbReference>
<keyword evidence="1" id="KW-0472">Membrane</keyword>
<keyword evidence="3" id="KW-1185">Reference proteome</keyword>
<organism evidence="2 3">
    <name type="scientific">Alicyclobacillus mengziensis</name>
    <dbReference type="NCBI Taxonomy" id="2931921"/>
    <lineage>
        <taxon>Bacteria</taxon>
        <taxon>Bacillati</taxon>
        <taxon>Bacillota</taxon>
        <taxon>Bacilli</taxon>
        <taxon>Bacillales</taxon>
        <taxon>Alicyclobacillaceae</taxon>
        <taxon>Alicyclobacillus</taxon>
    </lineage>
</organism>
<dbReference type="AlphaFoldDB" id="A0A9X7VWZ6"/>
<name>A0A9X7VWZ6_9BACL</name>
<keyword evidence="1" id="KW-0812">Transmembrane</keyword>
<proteinExistence type="predicted"/>